<dbReference type="GO" id="GO:0016020">
    <property type="term" value="C:membrane"/>
    <property type="evidence" value="ECO:0007669"/>
    <property type="project" value="UniProtKB-SubCell"/>
</dbReference>
<evidence type="ECO:0000313" key="10">
    <source>
        <dbReference type="Proteomes" id="UP000318053"/>
    </source>
</evidence>
<dbReference type="SUPFAM" id="SSF53850">
    <property type="entry name" value="Periplasmic binding protein-like II"/>
    <property type="match status" value="1"/>
</dbReference>
<dbReference type="InterPro" id="IPR001638">
    <property type="entry name" value="Solute-binding_3/MltF_N"/>
</dbReference>
<dbReference type="AlphaFoldDB" id="A0A5C5XX08"/>
<evidence type="ECO:0000256" key="6">
    <source>
        <dbReference type="ARBA" id="ARBA00023136"/>
    </source>
</evidence>
<feature type="transmembrane region" description="Helical" evidence="7">
    <location>
        <begin position="90"/>
        <end position="115"/>
    </location>
</feature>
<dbReference type="SMART" id="SM00062">
    <property type="entry name" value="PBPb"/>
    <property type="match status" value="1"/>
</dbReference>
<feature type="transmembrane region" description="Helical" evidence="7">
    <location>
        <begin position="227"/>
        <end position="252"/>
    </location>
</feature>
<dbReference type="EMBL" id="SJPK01000004">
    <property type="protein sequence ID" value="TWT67051.1"/>
    <property type="molecule type" value="Genomic_DNA"/>
</dbReference>
<dbReference type="SUPFAM" id="SSF118215">
    <property type="entry name" value="Proton glutamate symport protein"/>
    <property type="match status" value="1"/>
</dbReference>
<keyword evidence="4" id="KW-0732">Signal</keyword>
<proteinExistence type="predicted"/>
<evidence type="ECO:0000313" key="9">
    <source>
        <dbReference type="EMBL" id="TWT67051.1"/>
    </source>
</evidence>
<keyword evidence="10" id="KW-1185">Reference proteome</keyword>
<comment type="subcellular location">
    <subcellularLocation>
        <location evidence="1">Membrane</location>
        <topology evidence="1">Multi-pass membrane protein</topology>
    </subcellularLocation>
</comment>
<dbReference type="Gene3D" id="3.40.190.10">
    <property type="entry name" value="Periplasmic binding protein-like II"/>
    <property type="match status" value="2"/>
</dbReference>
<reference evidence="9 10" key="1">
    <citation type="submission" date="2019-02" db="EMBL/GenBank/DDBJ databases">
        <title>Deep-cultivation of Planctomycetes and their phenomic and genomic characterization uncovers novel biology.</title>
        <authorList>
            <person name="Wiegand S."/>
            <person name="Jogler M."/>
            <person name="Boedeker C."/>
            <person name="Pinto D."/>
            <person name="Vollmers J."/>
            <person name="Rivas-Marin E."/>
            <person name="Kohn T."/>
            <person name="Peeters S.H."/>
            <person name="Heuer A."/>
            <person name="Rast P."/>
            <person name="Oberbeckmann S."/>
            <person name="Bunk B."/>
            <person name="Jeske O."/>
            <person name="Meyerdierks A."/>
            <person name="Storesund J.E."/>
            <person name="Kallscheuer N."/>
            <person name="Luecker S."/>
            <person name="Lage O.M."/>
            <person name="Pohl T."/>
            <person name="Merkel B.J."/>
            <person name="Hornburger P."/>
            <person name="Mueller R.-W."/>
            <person name="Bruemmer F."/>
            <person name="Labrenz M."/>
            <person name="Spormann A.M."/>
            <person name="Op Den Camp H."/>
            <person name="Overmann J."/>
            <person name="Amann R."/>
            <person name="Jetten M.S.M."/>
            <person name="Mascher T."/>
            <person name="Medema M.H."/>
            <person name="Devos D.P."/>
            <person name="Kaster A.-K."/>
            <person name="Ovreas L."/>
            <person name="Rohde M."/>
            <person name="Galperin M.Y."/>
            <person name="Jogler C."/>
        </authorList>
    </citation>
    <scope>NUCLEOTIDE SEQUENCE [LARGE SCALE GENOMIC DNA]</scope>
    <source>
        <strain evidence="9 10">CA85</strain>
    </source>
</reference>
<evidence type="ECO:0000256" key="2">
    <source>
        <dbReference type="ARBA" id="ARBA00022448"/>
    </source>
</evidence>
<evidence type="ECO:0000259" key="8">
    <source>
        <dbReference type="SMART" id="SM00062"/>
    </source>
</evidence>
<keyword evidence="3 7" id="KW-0812">Transmembrane</keyword>
<dbReference type="OrthoDB" id="9791339at2"/>
<feature type="transmembrane region" description="Helical" evidence="7">
    <location>
        <begin position="391"/>
        <end position="412"/>
    </location>
</feature>
<evidence type="ECO:0000256" key="3">
    <source>
        <dbReference type="ARBA" id="ARBA00022692"/>
    </source>
</evidence>
<feature type="transmembrane region" description="Helical" evidence="7">
    <location>
        <begin position="146"/>
        <end position="169"/>
    </location>
</feature>
<accession>A0A5C5XX08</accession>
<feature type="transmembrane region" description="Helical" evidence="7">
    <location>
        <begin position="181"/>
        <end position="207"/>
    </location>
</feature>
<evidence type="ECO:0000256" key="5">
    <source>
        <dbReference type="ARBA" id="ARBA00022989"/>
    </source>
</evidence>
<dbReference type="CDD" id="cd13530">
    <property type="entry name" value="PBP2_peptides_like"/>
    <property type="match status" value="1"/>
</dbReference>
<keyword evidence="6 7" id="KW-0472">Membrane</keyword>
<evidence type="ECO:0000256" key="4">
    <source>
        <dbReference type="ARBA" id="ARBA00022729"/>
    </source>
</evidence>
<feature type="domain" description="Solute-binding protein family 3/N-terminal" evidence="8">
    <location>
        <begin position="495"/>
        <end position="720"/>
    </location>
</feature>
<keyword evidence="2" id="KW-0813">Transport</keyword>
<dbReference type="PANTHER" id="PTHR35936">
    <property type="entry name" value="MEMBRANE-BOUND LYTIC MUREIN TRANSGLYCOSYLASE F"/>
    <property type="match status" value="1"/>
</dbReference>
<dbReference type="InterPro" id="IPR001991">
    <property type="entry name" value="Na-dicarboxylate_symporter"/>
</dbReference>
<protein>
    <submittedName>
        <fullName evidence="9">Proton glutamate symport protein</fullName>
    </submittedName>
</protein>
<feature type="transmembrane region" description="Helical" evidence="7">
    <location>
        <begin position="57"/>
        <end position="78"/>
    </location>
</feature>
<dbReference type="Pfam" id="PF00375">
    <property type="entry name" value="SDF"/>
    <property type="match status" value="1"/>
</dbReference>
<dbReference type="Proteomes" id="UP000318053">
    <property type="component" value="Unassembled WGS sequence"/>
</dbReference>
<evidence type="ECO:0000256" key="7">
    <source>
        <dbReference type="SAM" id="Phobius"/>
    </source>
</evidence>
<name>A0A5C5XX08_9BACT</name>
<dbReference type="PANTHER" id="PTHR35936:SF19">
    <property type="entry name" value="AMINO-ACID-BINDING PROTEIN YXEM-RELATED"/>
    <property type="match status" value="1"/>
</dbReference>
<comment type="caution">
    <text evidence="9">The sequence shown here is derived from an EMBL/GenBank/DDBJ whole genome shotgun (WGS) entry which is preliminary data.</text>
</comment>
<organism evidence="9 10">
    <name type="scientific">Allorhodopirellula solitaria</name>
    <dbReference type="NCBI Taxonomy" id="2527987"/>
    <lineage>
        <taxon>Bacteria</taxon>
        <taxon>Pseudomonadati</taxon>
        <taxon>Planctomycetota</taxon>
        <taxon>Planctomycetia</taxon>
        <taxon>Pirellulales</taxon>
        <taxon>Pirellulaceae</taxon>
        <taxon>Allorhodopirellula</taxon>
    </lineage>
</organism>
<dbReference type="InterPro" id="IPR036458">
    <property type="entry name" value="Na:dicarbo_symporter_sf"/>
</dbReference>
<dbReference type="GO" id="GO:0015293">
    <property type="term" value="F:symporter activity"/>
    <property type="evidence" value="ECO:0007669"/>
    <property type="project" value="InterPro"/>
</dbReference>
<dbReference type="Pfam" id="PF00497">
    <property type="entry name" value="SBP_bac_3"/>
    <property type="match status" value="1"/>
</dbReference>
<gene>
    <name evidence="9" type="primary">gltP_1</name>
    <name evidence="9" type="ORF">CA85_18970</name>
</gene>
<evidence type="ECO:0000256" key="1">
    <source>
        <dbReference type="ARBA" id="ARBA00004141"/>
    </source>
</evidence>
<dbReference type="RefSeq" id="WP_146391011.1">
    <property type="nucleotide sequence ID" value="NZ_SJPK01000004.1"/>
</dbReference>
<sequence length="740" mass="81388">MPRKRPAHDTDPPVSLEPRWWTRWSLSAQILLGLLLGVSAGLFFGEMCGPLSIVGDAFVGLLQMTVLPYIVVSLVASLGRLSLGNSQRLVKIGGAVLVVLWAITLGVVAILPSVFPDWRSGSFFSTAMIETPAEVGLVSYFIPANIFSALAANHVPAIVLFSLCVGLTLSKVPQREKLLDLLDICAAALIRISSLVTRLAPIGIFAIAASTAGTLSLNEVSRLQVYLVAYTGGAVFMTFLVMPLLVSTLTPFSYRDVMHVVKEPMLTAFATGKLMIVLPMLIDNTERLLRHHPIDNGSGQSPPSSALYGVAYAFPHVGKLLSLLFIFFAAWFVGTPIKASAYPSLLSSGLFAYFGGPIVAIPYLLDRMHLPHDMFQLFLVSGVYGERVGDAVGAMHLCTLSLLSIAGLNHAIQFQPLRLGKGALAVAVSGILILFATGAALKHFVAAAEDRADMLGRIQLLERPVENVVIGDPGPNPEPLLPNESLLERIQRRGVLRVGYNEDKVPFAFFNMRHQLVGYDINMAHSLARDLGVTLEFVRFHRPTLPDQLAADHFDIVMSGLVGTFQRAQTMQHSKSYLDVNLAFAVADYRSQEISSLKAVRALRGFRIGVVDLSRDFADRVQATIPNATLVEVKRYRDFFTAKDESIDALLISAESGSAFTLMYPHYEVVIPEGLKVQLPLFYGIAHQDTEMRELLDHWITLRQRDGTAKEYYDHWVLGKTPTEHQPRWSIIRDVLHWID</sequence>
<feature type="transmembrane region" description="Helical" evidence="7">
    <location>
        <begin position="21"/>
        <end position="45"/>
    </location>
</feature>
<feature type="transmembrane region" description="Helical" evidence="7">
    <location>
        <begin position="310"/>
        <end position="333"/>
    </location>
</feature>
<keyword evidence="5 7" id="KW-1133">Transmembrane helix</keyword>
<dbReference type="Gene3D" id="1.10.3860.10">
    <property type="entry name" value="Sodium:dicarboxylate symporter"/>
    <property type="match status" value="1"/>
</dbReference>
<feature type="transmembrane region" description="Helical" evidence="7">
    <location>
        <begin position="345"/>
        <end position="365"/>
    </location>
</feature>
<feature type="transmembrane region" description="Helical" evidence="7">
    <location>
        <begin position="424"/>
        <end position="445"/>
    </location>
</feature>
<feature type="transmembrane region" description="Helical" evidence="7">
    <location>
        <begin position="264"/>
        <end position="282"/>
    </location>
</feature>